<keyword evidence="4" id="KW-0067">ATP-binding</keyword>
<dbReference type="AlphaFoldDB" id="A0A5L8JSJ4"/>
<dbReference type="InterPro" id="IPR003593">
    <property type="entry name" value="AAA+_ATPase"/>
</dbReference>
<dbReference type="SMART" id="SM00382">
    <property type="entry name" value="AAA"/>
    <property type="match status" value="1"/>
</dbReference>
<keyword evidence="4" id="KW-0547">Nucleotide-binding</keyword>
<dbReference type="GO" id="GO:0005524">
    <property type="term" value="F:ATP binding"/>
    <property type="evidence" value="ECO:0007669"/>
    <property type="project" value="UniProtKB-KW"/>
</dbReference>
<evidence type="ECO:0000313" key="5">
    <source>
        <dbReference type="Proteomes" id="UP000557842"/>
    </source>
</evidence>
<dbReference type="Gene3D" id="3.40.50.300">
    <property type="entry name" value="P-loop containing nucleotide triphosphate hydrolases"/>
    <property type="match status" value="1"/>
</dbReference>
<dbReference type="SUPFAM" id="SSF52540">
    <property type="entry name" value="P-loop containing nucleoside triphosphate hydrolases"/>
    <property type="match status" value="1"/>
</dbReference>
<sequence>MNNYTALKEVFVDDNGIFDYVNLDKSTITYYKILNALKKPLKLVLFYGKPGSGKTFLLHKIYKDISQKDKVIFFPQPFFNEADFINALSIEIFNQKIENPTYENLIANYKNSLKTDQHESKYIILLLDEAQLYPNFLIEKIRLMADTRLFKILFTVHKTDEEDTLAKDYFRTRIWENIELESSSLDEICLYIEKKLVFHNLHSYFDMYNINHIKLIYKLTNGNLRVLNKLLYKIYEIYEYYEESRPSTIKNRRLLKKVVEMAAIDSGLINA</sequence>
<dbReference type="GO" id="GO:0016887">
    <property type="term" value="F:ATP hydrolysis activity"/>
    <property type="evidence" value="ECO:0007669"/>
    <property type="project" value="InterPro"/>
</dbReference>
<dbReference type="InterPro" id="IPR027417">
    <property type="entry name" value="P-loop_NTPase"/>
</dbReference>
<proteinExistence type="predicted"/>
<dbReference type="EMBL" id="AABQDW010000001">
    <property type="protein sequence ID" value="EAI5407243.1"/>
    <property type="molecule type" value="Genomic_DNA"/>
</dbReference>
<organism evidence="4">
    <name type="scientific">Campylobacter fetus</name>
    <dbReference type="NCBI Taxonomy" id="196"/>
    <lineage>
        <taxon>Bacteria</taxon>
        <taxon>Pseudomonadati</taxon>
        <taxon>Campylobacterota</taxon>
        <taxon>Epsilonproteobacteria</taxon>
        <taxon>Campylobacterales</taxon>
        <taxon>Campylobacteraceae</taxon>
        <taxon>Campylobacter</taxon>
    </lineage>
</organism>
<evidence type="ECO:0000313" key="4">
    <source>
        <dbReference type="EMBL" id="EAK0468030.1"/>
    </source>
</evidence>
<dbReference type="CDD" id="cd00009">
    <property type="entry name" value="AAA"/>
    <property type="match status" value="1"/>
</dbReference>
<accession>A0A5L8JSJ4</accession>
<dbReference type="InterPro" id="IPR052026">
    <property type="entry name" value="ExeA_AAA_ATPase_DNA-bind"/>
</dbReference>
<dbReference type="EMBL" id="AACCXK010000006">
    <property type="protein sequence ID" value="EAK0452981.1"/>
    <property type="molecule type" value="Genomic_DNA"/>
</dbReference>
<dbReference type="RefSeq" id="WP_111738202.1">
    <property type="nucleotide sequence ID" value="NZ_AABUZP020000005.1"/>
</dbReference>
<dbReference type="Pfam" id="PF13401">
    <property type="entry name" value="AAA_22"/>
    <property type="match status" value="1"/>
</dbReference>
<feature type="domain" description="AAA+ ATPase" evidence="1">
    <location>
        <begin position="40"/>
        <end position="179"/>
    </location>
</feature>
<comment type="caution">
    <text evidence="4">The sequence shown here is derived from an EMBL/GenBank/DDBJ whole genome shotgun (WGS) entry which is preliminary data.</text>
</comment>
<gene>
    <name evidence="3" type="ORF">AAH17_04850</name>
    <name evidence="4" type="ORF">AAH24_01390</name>
    <name evidence="2" type="ORF">BVH53_00745</name>
</gene>
<evidence type="ECO:0000313" key="3">
    <source>
        <dbReference type="EMBL" id="EAK0452981.1"/>
    </source>
</evidence>
<evidence type="ECO:0000313" key="2">
    <source>
        <dbReference type="EMBL" id="EAI5407243.1"/>
    </source>
</evidence>
<dbReference type="Proteomes" id="UP000557842">
    <property type="component" value="Unassembled WGS sequence"/>
</dbReference>
<name>A0A5L8JSJ4_CAMFE</name>
<dbReference type="PANTHER" id="PTHR35894:SF1">
    <property type="entry name" value="PHOSPHORIBULOKINASE _ URIDINE KINASE FAMILY"/>
    <property type="match status" value="1"/>
</dbReference>
<protein>
    <submittedName>
        <fullName evidence="4">ATP-binding protein</fullName>
    </submittedName>
</protein>
<dbReference type="InterPro" id="IPR049945">
    <property type="entry name" value="AAA_22"/>
</dbReference>
<evidence type="ECO:0000259" key="1">
    <source>
        <dbReference type="SMART" id="SM00382"/>
    </source>
</evidence>
<reference evidence="4 5" key="1">
    <citation type="submission" date="2018-05" db="EMBL/GenBank/DDBJ databases">
        <authorList>
            <consortium name="PulseNet: The National Subtyping Network for Foodborne Disease Surveillance"/>
            <person name="Tarr C.L."/>
            <person name="Trees E."/>
            <person name="Katz L.S."/>
            <person name="Carleton-Romer H.A."/>
            <person name="Stroika S."/>
            <person name="Kucerova Z."/>
            <person name="Roache K.F."/>
            <person name="Sabol A.L."/>
            <person name="Besser J."/>
            <person name="Gerner-Smidt P."/>
        </authorList>
    </citation>
    <scope>NUCLEOTIDE SEQUENCE</scope>
    <source>
        <strain evidence="3">2014D-0197</strain>
        <strain evidence="2 5">2016D-0221</strain>
        <strain evidence="4">D4313</strain>
    </source>
</reference>
<dbReference type="PANTHER" id="PTHR35894">
    <property type="entry name" value="GENERAL SECRETION PATHWAY PROTEIN A-RELATED"/>
    <property type="match status" value="1"/>
</dbReference>
<dbReference type="EMBL" id="AACCXM010000001">
    <property type="protein sequence ID" value="EAK0468030.1"/>
    <property type="molecule type" value="Genomic_DNA"/>
</dbReference>